<dbReference type="EMBL" id="JAPDMQ010000067">
    <property type="protein sequence ID" value="KAK0537006.1"/>
    <property type="molecule type" value="Genomic_DNA"/>
</dbReference>
<dbReference type="Proteomes" id="UP001176521">
    <property type="component" value="Unassembled WGS sequence"/>
</dbReference>
<name>A0AAN6GGZ0_9BASI</name>
<feature type="region of interest" description="Disordered" evidence="1">
    <location>
        <begin position="341"/>
        <end position="369"/>
    </location>
</feature>
<evidence type="ECO:0000313" key="3">
    <source>
        <dbReference type="Proteomes" id="UP001176521"/>
    </source>
</evidence>
<gene>
    <name evidence="2" type="ORF">OC842_001775</name>
</gene>
<protein>
    <submittedName>
        <fullName evidence="2">Uncharacterized protein</fullName>
    </submittedName>
</protein>
<accession>A0AAN6GGZ0</accession>
<feature type="compositionally biased region" description="Low complexity" evidence="1">
    <location>
        <begin position="414"/>
        <end position="434"/>
    </location>
</feature>
<feature type="compositionally biased region" description="Low complexity" evidence="1">
    <location>
        <begin position="200"/>
        <end position="289"/>
    </location>
</feature>
<feature type="compositionally biased region" description="Basic and acidic residues" evidence="1">
    <location>
        <begin position="42"/>
        <end position="55"/>
    </location>
</feature>
<sequence>MSSARLASSSSSSSSPSASSPSSSASSSPMVSPASSASSWDQHGDDNASTDKEPTRIPSGAAPAAEPAAPLVSILRNPKSGTNVAPAGKLTRPTLAIPEVDEPGTGPANTLASISPTATFSALKNAFASVGRRKSSTSLDKEAGKQAAQPLGKTFKREGPPPLDEKGRIQGAPLLDVDPRRERSDSEEDGGSESAVELGSSYSSQASSSSGIASSDSSAPDAISTDSAASLSSSVSSSGSSSALSRGRLPSASSGSRSDAQSSLVRSSSNASSVRSTSTMSSDTRSSNSHAIRFCPLPATGRLKRANSITIGIAARSQMLLSQGSGPVPRIQQQQLQYVWQDGAPQPPQAAQGQSSGVHPSDPRYAGFQHQRAAAWYEAGGELPPDVVDVGAELKKFGRLAWKKMRGEGKKTEAGAAGADAASSSAAGAASGNAVPPPSVGAGPRSPPPPTTPGALNAAAPVSPLSKANGTAGSSWVRAAHSSLPTIEATEDHETEADGMKTPRAGAGASSGLQAMQSLGWGFTQASAGDDSGSGDNAASAPGTPIFSGNGASFGTRSQAVEEEEDGDEERPATPTGPIHRRVSTGAFLGNQSITSGI</sequence>
<evidence type="ECO:0000313" key="2">
    <source>
        <dbReference type="EMBL" id="KAK0537006.1"/>
    </source>
</evidence>
<feature type="region of interest" description="Disordered" evidence="1">
    <location>
        <begin position="129"/>
        <end position="297"/>
    </location>
</feature>
<organism evidence="2 3">
    <name type="scientific">Tilletia horrida</name>
    <dbReference type="NCBI Taxonomy" id="155126"/>
    <lineage>
        <taxon>Eukaryota</taxon>
        <taxon>Fungi</taxon>
        <taxon>Dikarya</taxon>
        <taxon>Basidiomycota</taxon>
        <taxon>Ustilaginomycotina</taxon>
        <taxon>Exobasidiomycetes</taxon>
        <taxon>Tilletiales</taxon>
        <taxon>Tilletiaceae</taxon>
        <taxon>Tilletia</taxon>
    </lineage>
</organism>
<feature type="compositionally biased region" description="Pro residues" evidence="1">
    <location>
        <begin position="435"/>
        <end position="452"/>
    </location>
</feature>
<proteinExistence type="predicted"/>
<feature type="region of interest" description="Disordered" evidence="1">
    <location>
        <begin position="406"/>
        <end position="598"/>
    </location>
</feature>
<feature type="compositionally biased region" description="Low complexity" evidence="1">
    <location>
        <begin position="61"/>
        <end position="70"/>
    </location>
</feature>
<comment type="caution">
    <text evidence="2">The sequence shown here is derived from an EMBL/GenBank/DDBJ whole genome shotgun (WGS) entry which is preliminary data.</text>
</comment>
<feature type="compositionally biased region" description="Basic and acidic residues" evidence="1">
    <location>
        <begin position="490"/>
        <end position="501"/>
    </location>
</feature>
<dbReference type="AlphaFoldDB" id="A0AAN6GGZ0"/>
<evidence type="ECO:0000256" key="1">
    <source>
        <dbReference type="SAM" id="MobiDB-lite"/>
    </source>
</evidence>
<feature type="compositionally biased region" description="Basic and acidic residues" evidence="1">
    <location>
        <begin position="155"/>
        <end position="168"/>
    </location>
</feature>
<feature type="compositionally biased region" description="Low complexity" evidence="1">
    <location>
        <begin position="1"/>
        <end position="39"/>
    </location>
</feature>
<feature type="compositionally biased region" description="Polar residues" evidence="1">
    <location>
        <begin position="550"/>
        <end position="559"/>
    </location>
</feature>
<reference evidence="2" key="1">
    <citation type="journal article" date="2023" name="PhytoFront">
        <title>Draft Genome Resources of Seven Strains of Tilletia horrida, Causal Agent of Kernel Smut of Rice.</title>
        <authorList>
            <person name="Khanal S."/>
            <person name="Antony Babu S."/>
            <person name="Zhou X.G."/>
        </authorList>
    </citation>
    <scope>NUCLEOTIDE SEQUENCE</scope>
    <source>
        <strain evidence="2">TX3</strain>
    </source>
</reference>
<feature type="region of interest" description="Disordered" evidence="1">
    <location>
        <begin position="1"/>
        <end position="112"/>
    </location>
</feature>
<keyword evidence="3" id="KW-1185">Reference proteome</keyword>